<dbReference type="EMBL" id="JBHEZZ010000006">
    <property type="protein sequence ID" value="MFC1402325.1"/>
    <property type="molecule type" value="Genomic_DNA"/>
</dbReference>
<evidence type="ECO:0000313" key="2">
    <source>
        <dbReference type="Proteomes" id="UP001592528"/>
    </source>
</evidence>
<dbReference type="SUPFAM" id="SSF52540">
    <property type="entry name" value="P-loop containing nucleoside triphosphate hydrolases"/>
    <property type="match status" value="1"/>
</dbReference>
<dbReference type="Proteomes" id="UP001592528">
    <property type="component" value="Unassembled WGS sequence"/>
</dbReference>
<comment type="caution">
    <text evidence="1">The sequence shown here is derived from an EMBL/GenBank/DDBJ whole genome shotgun (WGS) entry which is preliminary data.</text>
</comment>
<accession>A0ABV6ULJ6</accession>
<dbReference type="Gene3D" id="3.40.50.300">
    <property type="entry name" value="P-loop containing nucleotide triphosphate hydrolases"/>
    <property type="match status" value="1"/>
</dbReference>
<keyword evidence="2" id="KW-1185">Reference proteome</keyword>
<name>A0ABV6ULJ6_9ACTN</name>
<proteinExistence type="predicted"/>
<dbReference type="InterPro" id="IPR027417">
    <property type="entry name" value="P-loop_NTPase"/>
</dbReference>
<evidence type="ECO:0000313" key="1">
    <source>
        <dbReference type="EMBL" id="MFC1402325.1"/>
    </source>
</evidence>
<protein>
    <submittedName>
        <fullName evidence="1">AAA family ATPase</fullName>
    </submittedName>
</protein>
<dbReference type="RefSeq" id="WP_051725890.1">
    <property type="nucleotide sequence ID" value="NZ_JBHEZZ010000006.1"/>
</dbReference>
<sequence>MSEPSPRRATIGELRLVAFKSHVGTVLPLAPVTLVQGVSGSGKSNLLDGLAALSGLAGGADLAEALAPVRGGLRGCVPHGRQGFRLGCSVETARSGTVSLEVAVRTDGEPRIVAERITGALPGTPARVLLATGEEDRARGRINAIWHSDGRQGDIRAPLAAGSLLAAQLPLRIAGATPGEQRVLTAVEDLLTALREVFPVDPVPALMRGWVPAGDDARLRSTAANLSAVLARIQSECRIRYGKLLRSVRTGSPYPVRELGVLRSDDARVRAALWEGETAVTGAESMSSGLLRYLAFATVLLTGPGVLQMSSADVPQVDRLLTVLAEDLDAGLAEGQVAELLRLAGEVVRHGHARLLATLRDGAAGAAPEALVLHCRRDPQTGYSVLEPSPAPAPASARVGVPAAAQAGVRTGAQAGAGGRGEWAHD</sequence>
<organism evidence="1 2">
    <name type="scientific">Streptacidiphilus cavernicola</name>
    <dbReference type="NCBI Taxonomy" id="3342716"/>
    <lineage>
        <taxon>Bacteria</taxon>
        <taxon>Bacillati</taxon>
        <taxon>Actinomycetota</taxon>
        <taxon>Actinomycetes</taxon>
        <taxon>Kitasatosporales</taxon>
        <taxon>Streptomycetaceae</taxon>
        <taxon>Streptacidiphilus</taxon>
    </lineage>
</organism>
<gene>
    <name evidence="1" type="ORF">ACEZDJ_13620</name>
</gene>
<reference evidence="1 2" key="1">
    <citation type="submission" date="2024-09" db="EMBL/GenBank/DDBJ databases">
        <authorList>
            <person name="Lee S.D."/>
        </authorList>
    </citation>
    <scope>NUCLEOTIDE SEQUENCE [LARGE SCALE GENOMIC DNA]</scope>
    <source>
        <strain evidence="1 2">N1-5</strain>
    </source>
</reference>